<feature type="signal peptide" evidence="1">
    <location>
        <begin position="1"/>
        <end position="23"/>
    </location>
</feature>
<comment type="caution">
    <text evidence="2">The sequence shown here is derived from an EMBL/GenBank/DDBJ whole genome shotgun (WGS) entry which is preliminary data.</text>
</comment>
<evidence type="ECO:0008006" key="4">
    <source>
        <dbReference type="Google" id="ProtNLM"/>
    </source>
</evidence>
<name>A0A4R0PDK0_9SPHI</name>
<evidence type="ECO:0000313" key="2">
    <source>
        <dbReference type="EMBL" id="TCD15836.1"/>
    </source>
</evidence>
<dbReference type="Proteomes" id="UP000293925">
    <property type="component" value="Unassembled WGS sequence"/>
</dbReference>
<sequence length="194" mass="21969">MKSKNAIKTFSILFICLATFGKAKSQDSTQVNQQTEVKSLNKIRLTLLGVTYEREQKIDKLATLYFAGGIAASFSIQTENYGIIANTNTYFNIFPTVNAGFRRYYNFEKRNKKGKKTANNAANYYGLDISAYFEPLLDNDYFGNGEIGITPQWGYQRNIGNRINFELMLGPTVRLSSFDPYFGVDGRIGFSFLL</sequence>
<reference evidence="2 3" key="1">
    <citation type="submission" date="2019-02" db="EMBL/GenBank/DDBJ databases">
        <title>Pedobacter sp. RP-3-21 sp. nov., isolated from Arctic soil.</title>
        <authorList>
            <person name="Dahal R.H."/>
        </authorList>
    </citation>
    <scope>NUCLEOTIDE SEQUENCE [LARGE SCALE GENOMIC DNA]</scope>
    <source>
        <strain evidence="2 3">RP-3-21</strain>
    </source>
</reference>
<dbReference type="EMBL" id="SJSO01000036">
    <property type="protein sequence ID" value="TCD15836.1"/>
    <property type="molecule type" value="Genomic_DNA"/>
</dbReference>
<evidence type="ECO:0000256" key="1">
    <source>
        <dbReference type="SAM" id="SignalP"/>
    </source>
</evidence>
<dbReference type="AlphaFoldDB" id="A0A4R0PDK0"/>
<organism evidence="2 3">
    <name type="scientific">Pedobacter psychrodurus</name>
    <dbReference type="NCBI Taxonomy" id="2530456"/>
    <lineage>
        <taxon>Bacteria</taxon>
        <taxon>Pseudomonadati</taxon>
        <taxon>Bacteroidota</taxon>
        <taxon>Sphingobacteriia</taxon>
        <taxon>Sphingobacteriales</taxon>
        <taxon>Sphingobacteriaceae</taxon>
        <taxon>Pedobacter</taxon>
    </lineage>
</organism>
<dbReference type="RefSeq" id="WP_131534648.1">
    <property type="nucleotide sequence ID" value="NZ_SJSO01000036.1"/>
</dbReference>
<proteinExistence type="predicted"/>
<feature type="chain" id="PRO_5020571079" description="DUF3575 domain-containing protein" evidence="1">
    <location>
        <begin position="24"/>
        <end position="194"/>
    </location>
</feature>
<protein>
    <recommendedName>
        <fullName evidence="4">DUF3575 domain-containing protein</fullName>
    </recommendedName>
</protein>
<keyword evidence="3" id="KW-1185">Reference proteome</keyword>
<keyword evidence="1" id="KW-0732">Signal</keyword>
<gene>
    <name evidence="2" type="ORF">EZ456_24060</name>
</gene>
<accession>A0A4R0PDK0</accession>
<evidence type="ECO:0000313" key="3">
    <source>
        <dbReference type="Proteomes" id="UP000293925"/>
    </source>
</evidence>
<dbReference type="OrthoDB" id="883248at2"/>